<reference evidence="2 3" key="1">
    <citation type="journal article" date="2018" name="Sci. Rep.">
        <title>Raphidocelis subcapitata (=Pseudokirchneriella subcapitata) provides an insight into genome evolution and environmental adaptations in the Sphaeropleales.</title>
        <authorList>
            <person name="Suzuki S."/>
            <person name="Yamaguchi H."/>
            <person name="Nakajima N."/>
            <person name="Kawachi M."/>
        </authorList>
    </citation>
    <scope>NUCLEOTIDE SEQUENCE [LARGE SCALE GENOMIC DNA]</scope>
    <source>
        <strain evidence="2 3">NIES-35</strain>
    </source>
</reference>
<dbReference type="AlphaFoldDB" id="A0A2V0NZW5"/>
<feature type="region of interest" description="Disordered" evidence="1">
    <location>
        <begin position="53"/>
        <end position="145"/>
    </location>
</feature>
<dbReference type="InterPro" id="IPR021503">
    <property type="entry name" value="DUF3110"/>
</dbReference>
<feature type="compositionally biased region" description="Low complexity" evidence="1">
    <location>
        <begin position="69"/>
        <end position="133"/>
    </location>
</feature>
<accession>A0A2V0NZW5</accession>
<evidence type="ECO:0000313" key="2">
    <source>
        <dbReference type="EMBL" id="GBF93174.1"/>
    </source>
</evidence>
<protein>
    <submittedName>
        <fullName evidence="2">Uncharacterized protein</fullName>
    </submittedName>
</protein>
<proteinExistence type="predicted"/>
<gene>
    <name evidence="2" type="ORF">Rsub_05906</name>
</gene>
<evidence type="ECO:0000313" key="3">
    <source>
        <dbReference type="Proteomes" id="UP000247498"/>
    </source>
</evidence>
<dbReference type="Pfam" id="PF11360">
    <property type="entry name" value="DUF3110"/>
    <property type="match status" value="1"/>
</dbReference>
<dbReference type="InParanoid" id="A0A2V0NZW5"/>
<dbReference type="Proteomes" id="UP000247498">
    <property type="component" value="Unassembled WGS sequence"/>
</dbReference>
<sequence>MALLSALRPSLRGLGGSGTTRGRAVLLATRATKDRVLRYPDGNVRHIRYPVADTVEDDDDGGGAWDVAGLPPGRARQQRQQQQLQRASSKPRAAGPAAAAPAPQQPAAAGTPGAAAAGAAPARPDAGARDAQPSTSGGGADGPSLSDTAAFLESLFSSSYAAAQPQINIDHCYKVLDGCPWLVPRPVYVLTLGDLRPGAAPSGPPAPGAPEGLVGSTYTLRTKVVQRSAAADLAALLGRPHLADALEVARLKDGVVAFETPDAAARYATRLEEEGETAVTVAEVDSHRLFRLASDSLALVVLVAEGEEGELPAPFQLAAALKGTRAWDDM</sequence>
<dbReference type="OrthoDB" id="566751at2759"/>
<evidence type="ECO:0000256" key="1">
    <source>
        <dbReference type="SAM" id="MobiDB-lite"/>
    </source>
</evidence>
<dbReference type="EMBL" id="BDRX01000038">
    <property type="protein sequence ID" value="GBF93174.1"/>
    <property type="molecule type" value="Genomic_DNA"/>
</dbReference>
<comment type="caution">
    <text evidence="2">The sequence shown here is derived from an EMBL/GenBank/DDBJ whole genome shotgun (WGS) entry which is preliminary data.</text>
</comment>
<keyword evidence="3" id="KW-1185">Reference proteome</keyword>
<name>A0A2V0NZW5_9CHLO</name>
<organism evidence="2 3">
    <name type="scientific">Raphidocelis subcapitata</name>
    <dbReference type="NCBI Taxonomy" id="307507"/>
    <lineage>
        <taxon>Eukaryota</taxon>
        <taxon>Viridiplantae</taxon>
        <taxon>Chlorophyta</taxon>
        <taxon>core chlorophytes</taxon>
        <taxon>Chlorophyceae</taxon>
        <taxon>CS clade</taxon>
        <taxon>Sphaeropleales</taxon>
        <taxon>Selenastraceae</taxon>
        <taxon>Raphidocelis</taxon>
    </lineage>
</organism>